<dbReference type="PANTHER" id="PTHR36305:SF1">
    <property type="entry name" value="PHOSPHATIDYLGLYCEROPHOSPHATASE A"/>
    <property type="match status" value="1"/>
</dbReference>
<organism evidence="3 4">
    <name type="scientific">Nitratiruptor tergarcus DSM 16512</name>
    <dbReference type="NCBI Taxonomy" id="1069081"/>
    <lineage>
        <taxon>Bacteria</taxon>
        <taxon>Pseudomonadati</taxon>
        <taxon>Campylobacterota</taxon>
        <taxon>Epsilonproteobacteria</taxon>
        <taxon>Nautiliales</taxon>
        <taxon>Nitratiruptoraceae</taxon>
        <taxon>Nitratiruptor</taxon>
    </lineage>
</organism>
<keyword evidence="1" id="KW-1133">Transmembrane helix</keyword>
<sequence length="152" mass="16668">MQKCFLTGCYTGLLPKAPGTWGTLFGAVLAWIILLFMPQSTLFLLVVLITIIAIKEINKYEEATKTHDDPSIVIDEIAGIWLAISLLPSTTLPWLLLSILFFRFFDIKKPSYIGKLEKLPGGIGVMADDLLAGVLAGLSTGLVYVVFTHNLL</sequence>
<dbReference type="RefSeq" id="WP_084275495.1">
    <property type="nucleotide sequence ID" value="NZ_AP026671.1"/>
</dbReference>
<dbReference type="InterPro" id="IPR036681">
    <property type="entry name" value="PgpA-like_sf"/>
</dbReference>
<dbReference type="GO" id="GO:0008962">
    <property type="term" value="F:phosphatidylglycerophosphatase activity"/>
    <property type="evidence" value="ECO:0007669"/>
    <property type="project" value="InterPro"/>
</dbReference>
<feature type="transmembrane region" description="Helical" evidence="1">
    <location>
        <begin position="78"/>
        <end position="102"/>
    </location>
</feature>
<keyword evidence="1" id="KW-0472">Membrane</keyword>
<feature type="domain" description="YutG/PgpA" evidence="2">
    <location>
        <begin position="6"/>
        <end position="140"/>
    </location>
</feature>
<dbReference type="InterPro" id="IPR026037">
    <property type="entry name" value="PgpA"/>
</dbReference>
<feature type="transmembrane region" description="Helical" evidence="1">
    <location>
        <begin position="123"/>
        <end position="147"/>
    </location>
</feature>
<keyword evidence="1" id="KW-0812">Transmembrane</keyword>
<evidence type="ECO:0000313" key="3">
    <source>
        <dbReference type="EMBL" id="SMC09258.1"/>
    </source>
</evidence>
<dbReference type="Proteomes" id="UP000192602">
    <property type="component" value="Unassembled WGS sequence"/>
</dbReference>
<dbReference type="EMBL" id="FWWZ01000001">
    <property type="protein sequence ID" value="SMC09258.1"/>
    <property type="molecule type" value="Genomic_DNA"/>
</dbReference>
<dbReference type="AlphaFoldDB" id="A0A1W1WSG4"/>
<dbReference type="Pfam" id="PF04608">
    <property type="entry name" value="PgpA"/>
    <property type="match status" value="1"/>
</dbReference>
<name>A0A1W1WSG4_9BACT</name>
<dbReference type="GO" id="GO:0006655">
    <property type="term" value="P:phosphatidylglycerol biosynthetic process"/>
    <property type="evidence" value="ECO:0007669"/>
    <property type="project" value="UniProtKB-UniPathway"/>
</dbReference>
<dbReference type="InterPro" id="IPR007686">
    <property type="entry name" value="YutG/PgpA"/>
</dbReference>
<evidence type="ECO:0000259" key="2">
    <source>
        <dbReference type="Pfam" id="PF04608"/>
    </source>
</evidence>
<accession>A0A1W1WSG4</accession>
<dbReference type="PIRSF" id="PIRSF006162">
    <property type="entry name" value="PgpA"/>
    <property type="match status" value="1"/>
</dbReference>
<gene>
    <name evidence="3" type="ORF">SAMN05660197_1064</name>
</gene>
<dbReference type="UniPathway" id="UPA00084">
    <property type="reaction ID" value="UER00504"/>
</dbReference>
<keyword evidence="4" id="KW-1185">Reference proteome</keyword>
<dbReference type="OrthoDB" id="9804091at2"/>
<dbReference type="SUPFAM" id="SSF101307">
    <property type="entry name" value="YutG-like"/>
    <property type="match status" value="1"/>
</dbReference>
<proteinExistence type="predicted"/>
<dbReference type="STRING" id="1069081.SAMN05660197_1064"/>
<dbReference type="PANTHER" id="PTHR36305">
    <property type="entry name" value="PHOSPHATIDYLGLYCEROPHOSPHATASE A"/>
    <property type="match status" value="1"/>
</dbReference>
<evidence type="ECO:0000256" key="1">
    <source>
        <dbReference type="SAM" id="Phobius"/>
    </source>
</evidence>
<reference evidence="4" key="1">
    <citation type="submission" date="2017-04" db="EMBL/GenBank/DDBJ databases">
        <authorList>
            <person name="Varghese N."/>
            <person name="Submissions S."/>
        </authorList>
    </citation>
    <scope>NUCLEOTIDE SEQUENCE [LARGE SCALE GENOMIC DNA]</scope>
    <source>
        <strain evidence="4">DSM 16512</strain>
    </source>
</reference>
<evidence type="ECO:0000313" key="4">
    <source>
        <dbReference type="Proteomes" id="UP000192602"/>
    </source>
</evidence>
<dbReference type="CDD" id="cd06971">
    <property type="entry name" value="PgpA"/>
    <property type="match status" value="1"/>
</dbReference>
<protein>
    <submittedName>
        <fullName evidence="3">Phosphatidylglycerophosphatase A</fullName>
    </submittedName>
</protein>